<feature type="region of interest" description="Disordered" evidence="1">
    <location>
        <begin position="60"/>
        <end position="96"/>
    </location>
</feature>
<feature type="compositionally biased region" description="Polar residues" evidence="1">
    <location>
        <begin position="60"/>
        <end position="70"/>
    </location>
</feature>
<evidence type="ECO:0000256" key="1">
    <source>
        <dbReference type="SAM" id="MobiDB-lite"/>
    </source>
</evidence>
<evidence type="ECO:0000313" key="2">
    <source>
        <dbReference type="EMBL" id="MDP5226144.1"/>
    </source>
</evidence>
<comment type="caution">
    <text evidence="2">The sequence shown here is derived from an EMBL/GenBank/DDBJ whole genome shotgun (WGS) entry which is preliminary data.</text>
</comment>
<protein>
    <submittedName>
        <fullName evidence="2">Uncharacterized protein</fullName>
    </submittedName>
</protein>
<evidence type="ECO:0000313" key="3">
    <source>
        <dbReference type="Proteomes" id="UP001232725"/>
    </source>
</evidence>
<proteinExistence type="predicted"/>
<organism evidence="2 3">
    <name type="scientific">Arthrobacter horti</name>
    <dbReference type="NCBI Taxonomy" id="3068273"/>
    <lineage>
        <taxon>Bacteria</taxon>
        <taxon>Bacillati</taxon>
        <taxon>Actinomycetota</taxon>
        <taxon>Actinomycetes</taxon>
        <taxon>Micrococcales</taxon>
        <taxon>Micrococcaceae</taxon>
        <taxon>Arthrobacter</taxon>
    </lineage>
</organism>
<reference evidence="2 3" key="1">
    <citation type="submission" date="2023-08" db="EMBL/GenBank/DDBJ databases">
        <title>Arthrobacter horti sp. nov., isolated from forest soil.</title>
        <authorList>
            <person name="Park M."/>
        </authorList>
    </citation>
    <scope>NUCLEOTIDE SEQUENCE [LARGE SCALE GENOMIC DNA]</scope>
    <source>
        <strain evidence="2 3">YJM1</strain>
    </source>
</reference>
<accession>A0ABT9ILY2</accession>
<sequence length="96" mass="10180">MSAREIAVVTGVVGSDEASWWFARSEPLMAHCPDLKAATLNVPLGVAIANAMAKAAETATSRSTTFQSADEITVWPPITQNDATHRPPSLEAPQYG</sequence>
<keyword evidence="3" id="KW-1185">Reference proteome</keyword>
<dbReference type="EMBL" id="JAVALS010000001">
    <property type="protein sequence ID" value="MDP5226144.1"/>
    <property type="molecule type" value="Genomic_DNA"/>
</dbReference>
<dbReference type="Proteomes" id="UP001232725">
    <property type="component" value="Unassembled WGS sequence"/>
</dbReference>
<dbReference type="RefSeq" id="WP_305995167.1">
    <property type="nucleotide sequence ID" value="NZ_JAVALS010000001.1"/>
</dbReference>
<name>A0ABT9ILY2_9MICC</name>
<gene>
    <name evidence="2" type="ORF">Q9R02_03135</name>
</gene>